<dbReference type="InterPro" id="IPR045113">
    <property type="entry name" value="Rpb7-like"/>
</dbReference>
<comment type="similarity">
    <text evidence="2">Belongs to the eukaryotic RPB7/RPC8 RNA polymerase subunit family.</text>
</comment>
<keyword evidence="5" id="KW-0539">Nucleus</keyword>
<dbReference type="InterPro" id="IPR012340">
    <property type="entry name" value="NA-bd_OB-fold"/>
</dbReference>
<organism evidence="8 10">
    <name type="scientific">Ditylenchus destructor</name>
    <dbReference type="NCBI Taxonomy" id="166010"/>
    <lineage>
        <taxon>Eukaryota</taxon>
        <taxon>Metazoa</taxon>
        <taxon>Ecdysozoa</taxon>
        <taxon>Nematoda</taxon>
        <taxon>Chromadorea</taxon>
        <taxon>Rhabditida</taxon>
        <taxon>Tylenchina</taxon>
        <taxon>Tylenchomorpha</taxon>
        <taxon>Sphaerularioidea</taxon>
        <taxon>Anguinidae</taxon>
        <taxon>Anguininae</taxon>
        <taxon>Ditylenchus</taxon>
    </lineage>
</organism>
<reference evidence="8" key="1">
    <citation type="submission" date="2022-01" db="EMBL/GenBank/DDBJ databases">
        <title>Genome Sequence Resource for Two Populations of Ditylenchus destructor, the Migratory Endoparasitic Phytonematode.</title>
        <authorList>
            <person name="Zhang H."/>
            <person name="Lin R."/>
            <person name="Xie B."/>
        </authorList>
    </citation>
    <scope>NUCLEOTIDE SEQUENCE</scope>
    <source>
        <strain evidence="8">BazhouSP</strain>
    </source>
</reference>
<evidence type="ECO:0000259" key="6">
    <source>
        <dbReference type="Pfam" id="PF03876"/>
    </source>
</evidence>
<dbReference type="AlphaFoldDB" id="A0AAD4N2A7"/>
<evidence type="ECO:0000256" key="4">
    <source>
        <dbReference type="ARBA" id="ARBA00023163"/>
    </source>
</evidence>
<comment type="subcellular location">
    <subcellularLocation>
        <location evidence="1">Nucleus</location>
    </subcellularLocation>
</comment>
<dbReference type="GO" id="GO:0005666">
    <property type="term" value="C:RNA polymerase III complex"/>
    <property type="evidence" value="ECO:0007669"/>
    <property type="project" value="TreeGrafter"/>
</dbReference>
<sequence>MFVISTFKHAIRIAPKDLGKDFKTALTEQIDRLFANYVIPDVGLCITFYDFKKIGASFIIPGDGFTCTPVVFRYVLFQPFVGQIIEGTISRSSREGVFISMMFFQDIIVEPDKLPKVSKFDDNEQAWYWEYSSDGAVVKMFMEASKRVRFRVSSIHYETVEPGAENIVKAFSIKASFAESGLGCLSWWESSEQGQDTSGELVVD</sequence>
<dbReference type="EMBL" id="JAKKPZ010000033">
    <property type="protein sequence ID" value="KAI1708907.1"/>
    <property type="molecule type" value="Genomic_DNA"/>
</dbReference>
<dbReference type="EMBL" id="JAKKPZ010000033">
    <property type="protein sequence ID" value="KAI1708905.1"/>
    <property type="molecule type" value="Genomic_DNA"/>
</dbReference>
<evidence type="ECO:0000313" key="8">
    <source>
        <dbReference type="EMBL" id="KAI1708905.1"/>
    </source>
</evidence>
<evidence type="ECO:0000256" key="5">
    <source>
        <dbReference type="ARBA" id="ARBA00023242"/>
    </source>
</evidence>
<evidence type="ECO:0000259" key="7">
    <source>
        <dbReference type="Pfam" id="PF08292"/>
    </source>
</evidence>
<evidence type="ECO:0000256" key="3">
    <source>
        <dbReference type="ARBA" id="ARBA00022478"/>
    </source>
</evidence>
<dbReference type="Gene3D" id="3.30.1490.120">
    <property type="entry name" value="RNA polymerase Rpb7-like, N-terminal domain"/>
    <property type="match status" value="1"/>
</dbReference>
<keyword evidence="10" id="KW-1185">Reference proteome</keyword>
<feature type="domain" description="RNA polymerase Rpb7-like N-terminal" evidence="6">
    <location>
        <begin position="9"/>
        <end position="64"/>
    </location>
</feature>
<dbReference type="InterPro" id="IPR036898">
    <property type="entry name" value="RNA_pol_Rpb7-like_N_sf"/>
</dbReference>
<evidence type="ECO:0000256" key="1">
    <source>
        <dbReference type="ARBA" id="ARBA00004123"/>
    </source>
</evidence>
<evidence type="ECO:0000313" key="9">
    <source>
        <dbReference type="EMBL" id="KAI1708907.1"/>
    </source>
</evidence>
<accession>A0AAD4N2A7</accession>
<proteinExistence type="inferred from homology"/>
<evidence type="ECO:0000313" key="10">
    <source>
        <dbReference type="Proteomes" id="UP001201812"/>
    </source>
</evidence>
<dbReference type="SUPFAM" id="SSF88798">
    <property type="entry name" value="N-terminal, heterodimerisation domain of RBP7 (RpoE)"/>
    <property type="match status" value="1"/>
</dbReference>
<keyword evidence="3" id="KW-0240">DNA-directed RNA polymerase</keyword>
<evidence type="ECO:0000256" key="2">
    <source>
        <dbReference type="ARBA" id="ARBA00009307"/>
    </source>
</evidence>
<dbReference type="SUPFAM" id="SSF50249">
    <property type="entry name" value="Nucleic acid-binding proteins"/>
    <property type="match status" value="1"/>
</dbReference>
<dbReference type="PANTHER" id="PTHR12709">
    <property type="entry name" value="DNA-DIRECTED RNA POLYMERASE II, III"/>
    <property type="match status" value="1"/>
</dbReference>
<name>A0AAD4N2A7_9BILA</name>
<protein>
    <submittedName>
        <fullName evidence="8">RNA polymerase III subunit rpc25 domain-containing protein</fullName>
    </submittedName>
</protein>
<keyword evidence="4" id="KW-0804">Transcription</keyword>
<gene>
    <name evidence="8" type="ORF">DdX_11668</name>
    <name evidence="9" type="ORF">DdX_11670</name>
</gene>
<dbReference type="InterPro" id="IPR005576">
    <property type="entry name" value="Rpb7-like_N"/>
</dbReference>
<dbReference type="Pfam" id="PF08292">
    <property type="entry name" value="RNA_pol_Rbc25"/>
    <property type="match status" value="1"/>
</dbReference>
<dbReference type="CDD" id="cd04330">
    <property type="entry name" value="RNAP_III_Rpc25_N"/>
    <property type="match status" value="1"/>
</dbReference>
<dbReference type="GO" id="GO:0006384">
    <property type="term" value="P:transcription initiation at RNA polymerase III promoter"/>
    <property type="evidence" value="ECO:0007669"/>
    <property type="project" value="TreeGrafter"/>
</dbReference>
<dbReference type="Pfam" id="PF03876">
    <property type="entry name" value="SHS2_Rpb7-N"/>
    <property type="match status" value="1"/>
</dbReference>
<comment type="caution">
    <text evidence="8">The sequence shown here is derived from an EMBL/GenBank/DDBJ whole genome shotgun (WGS) entry which is preliminary data.</text>
</comment>
<dbReference type="InterPro" id="IPR013238">
    <property type="entry name" value="RNA_pol_III_Rbc25"/>
</dbReference>
<dbReference type="PANTHER" id="PTHR12709:SF1">
    <property type="entry name" value="DNA-DIRECTED RNA POLYMERASE III SUBUNIT RPC8"/>
    <property type="match status" value="1"/>
</dbReference>
<dbReference type="Gene3D" id="2.40.50.140">
    <property type="entry name" value="Nucleic acid-binding proteins"/>
    <property type="match status" value="1"/>
</dbReference>
<feature type="domain" description="RNA polymerase III subunit Rpc25" evidence="7">
    <location>
        <begin position="84"/>
        <end position="165"/>
    </location>
</feature>
<dbReference type="Proteomes" id="UP001201812">
    <property type="component" value="Unassembled WGS sequence"/>
</dbReference>